<keyword evidence="6 15" id="KW-0328">Glycosyltransferase</keyword>
<dbReference type="GO" id="GO:0006493">
    <property type="term" value="P:protein O-linked glycosylation"/>
    <property type="evidence" value="ECO:0007669"/>
    <property type="project" value="TreeGrafter"/>
</dbReference>
<dbReference type="PANTHER" id="PTHR11214:SF3">
    <property type="entry name" value="BETA-1,3-GALACTOSYLTRANSFERASE 6"/>
    <property type="match status" value="1"/>
</dbReference>
<comment type="cofactor">
    <cofactor evidence="1">
        <name>Mn(2+)</name>
        <dbReference type="ChEBI" id="CHEBI:29035"/>
    </cofactor>
</comment>
<dbReference type="PANTHER" id="PTHR11214">
    <property type="entry name" value="BETA-1,3-N-ACETYLGLUCOSAMINYLTRANSFERASE"/>
    <property type="match status" value="1"/>
</dbReference>
<keyword evidence="10 15" id="KW-1133">Transmembrane helix</keyword>
<dbReference type="GO" id="GO:0006024">
    <property type="term" value="P:glycosaminoglycan biosynthetic process"/>
    <property type="evidence" value="ECO:0007669"/>
    <property type="project" value="UniProtKB-ARBA"/>
</dbReference>
<organism evidence="16 17">
    <name type="scientific">Elysia marginata</name>
    <dbReference type="NCBI Taxonomy" id="1093978"/>
    <lineage>
        <taxon>Eukaryota</taxon>
        <taxon>Metazoa</taxon>
        <taxon>Spiralia</taxon>
        <taxon>Lophotrochozoa</taxon>
        <taxon>Mollusca</taxon>
        <taxon>Gastropoda</taxon>
        <taxon>Heterobranchia</taxon>
        <taxon>Euthyneura</taxon>
        <taxon>Panpulmonata</taxon>
        <taxon>Sacoglossa</taxon>
        <taxon>Placobranchoidea</taxon>
        <taxon>Plakobranchidae</taxon>
        <taxon>Elysia</taxon>
    </lineage>
</organism>
<feature type="transmembrane region" description="Helical" evidence="15">
    <location>
        <begin position="12"/>
        <end position="33"/>
    </location>
</feature>
<reference evidence="16 17" key="1">
    <citation type="journal article" date="2021" name="Elife">
        <title>Chloroplast acquisition without the gene transfer in kleptoplastic sea slugs, Plakobranchus ocellatus.</title>
        <authorList>
            <person name="Maeda T."/>
            <person name="Takahashi S."/>
            <person name="Yoshida T."/>
            <person name="Shimamura S."/>
            <person name="Takaki Y."/>
            <person name="Nagai Y."/>
            <person name="Toyoda A."/>
            <person name="Suzuki Y."/>
            <person name="Arimoto A."/>
            <person name="Ishii H."/>
            <person name="Satoh N."/>
            <person name="Nishiyama T."/>
            <person name="Hasebe M."/>
            <person name="Maruyama T."/>
            <person name="Minagawa J."/>
            <person name="Obokata J."/>
            <person name="Shigenobu S."/>
        </authorList>
    </citation>
    <scope>NUCLEOTIDE SEQUENCE [LARGE SCALE GENOMIC DNA]</scope>
</reference>
<evidence type="ECO:0000256" key="11">
    <source>
        <dbReference type="ARBA" id="ARBA00023034"/>
    </source>
</evidence>
<dbReference type="Pfam" id="PF01762">
    <property type="entry name" value="Galactosyl_T"/>
    <property type="match status" value="1"/>
</dbReference>
<evidence type="ECO:0000256" key="6">
    <source>
        <dbReference type="ARBA" id="ARBA00022676"/>
    </source>
</evidence>
<evidence type="ECO:0000256" key="5">
    <source>
        <dbReference type="ARBA" id="ARBA00008661"/>
    </source>
</evidence>
<evidence type="ECO:0000256" key="9">
    <source>
        <dbReference type="ARBA" id="ARBA00022968"/>
    </source>
</evidence>
<keyword evidence="9 15" id="KW-0735">Signal-anchor</keyword>
<dbReference type="EMBL" id="BMAT01001406">
    <property type="protein sequence ID" value="GFR84911.1"/>
    <property type="molecule type" value="Genomic_DNA"/>
</dbReference>
<dbReference type="FunFam" id="3.90.550.50:FF:000018">
    <property type="entry name" value="Hexosyltransferase"/>
    <property type="match status" value="1"/>
</dbReference>
<comment type="pathway">
    <text evidence="3">Glycan metabolism; chondroitin sulfate biosynthesis.</text>
</comment>
<keyword evidence="7" id="KW-0808">Transferase</keyword>
<keyword evidence="14" id="KW-0464">Manganese</keyword>
<sequence>MAMSAAIERRLNRHASAALIGGVFFTLSVLFYMSMCNMPCDDRTYAMDADVWRRSKNKAFWSDNFLAPSRDLQAKLAILIISAPGNIHERATIRETWLKSVNTKTVLARFVIGTASLDSQGKDKIQREALVHKDILTLEGIADSYQELTLKVLEAFKWLDTNVDFQYALKVDDDSYVRTSNVIAELEHKPKDRLYWGFFDGRAHVKTSGQWKETNWILCDTYLPYARGGGYVLSSDLVHFIAHNYLLLETFVSEDVSVGTWLSPLKIYRHHDQRFDTEYISRGCSNSYLITHKQSVLKLRELHKNFQTTGKLCTTEVVERASYEYNWNFPPSKCCIRPSSGVRKPGVRPKQPGL</sequence>
<keyword evidence="13" id="KW-0325">Glycoprotein</keyword>
<evidence type="ECO:0000313" key="16">
    <source>
        <dbReference type="EMBL" id="GFR84911.1"/>
    </source>
</evidence>
<evidence type="ECO:0000256" key="4">
    <source>
        <dbReference type="ARBA" id="ARBA00005093"/>
    </source>
</evidence>
<name>A0AAV4GHW5_9GAST</name>
<keyword evidence="11 15" id="KW-0333">Golgi apparatus</keyword>
<keyword evidence="17" id="KW-1185">Reference proteome</keyword>
<protein>
    <recommendedName>
        <fullName evidence="15">Hexosyltransferase</fullName>
        <ecNumber evidence="15">2.4.1.-</ecNumber>
    </recommendedName>
</protein>
<dbReference type="AlphaFoldDB" id="A0AAV4GHW5"/>
<proteinExistence type="inferred from homology"/>
<dbReference type="Gene3D" id="3.90.550.50">
    <property type="match status" value="1"/>
</dbReference>
<keyword evidence="12 15" id="KW-0472">Membrane</keyword>
<evidence type="ECO:0000256" key="14">
    <source>
        <dbReference type="ARBA" id="ARBA00023211"/>
    </source>
</evidence>
<evidence type="ECO:0000256" key="7">
    <source>
        <dbReference type="ARBA" id="ARBA00022679"/>
    </source>
</evidence>
<comment type="similarity">
    <text evidence="5 15">Belongs to the glycosyltransferase 31 family.</text>
</comment>
<evidence type="ECO:0000256" key="13">
    <source>
        <dbReference type="ARBA" id="ARBA00023180"/>
    </source>
</evidence>
<evidence type="ECO:0000256" key="8">
    <source>
        <dbReference type="ARBA" id="ARBA00022692"/>
    </source>
</evidence>
<dbReference type="InterPro" id="IPR002659">
    <property type="entry name" value="Glyco_trans_31"/>
</dbReference>
<evidence type="ECO:0000256" key="2">
    <source>
        <dbReference type="ARBA" id="ARBA00004323"/>
    </source>
</evidence>
<evidence type="ECO:0000256" key="15">
    <source>
        <dbReference type="RuleBase" id="RU363063"/>
    </source>
</evidence>
<evidence type="ECO:0000256" key="1">
    <source>
        <dbReference type="ARBA" id="ARBA00001936"/>
    </source>
</evidence>
<gene>
    <name evidence="16" type="ORF">ElyMa_000683500</name>
</gene>
<evidence type="ECO:0000256" key="3">
    <source>
        <dbReference type="ARBA" id="ARBA00004840"/>
    </source>
</evidence>
<accession>A0AAV4GHW5</accession>
<dbReference type="GO" id="GO:0047220">
    <property type="term" value="F:galactosylxylosylprotein 3-beta-galactosyltransferase activity"/>
    <property type="evidence" value="ECO:0007669"/>
    <property type="project" value="TreeGrafter"/>
</dbReference>
<keyword evidence="8 15" id="KW-0812">Transmembrane</keyword>
<evidence type="ECO:0000313" key="17">
    <source>
        <dbReference type="Proteomes" id="UP000762676"/>
    </source>
</evidence>
<dbReference type="EC" id="2.4.1.-" evidence="15"/>
<comment type="pathway">
    <text evidence="4">Glycan metabolism; heparan sulfate biosynthesis.</text>
</comment>
<dbReference type="Proteomes" id="UP000762676">
    <property type="component" value="Unassembled WGS sequence"/>
</dbReference>
<evidence type="ECO:0000256" key="12">
    <source>
        <dbReference type="ARBA" id="ARBA00023136"/>
    </source>
</evidence>
<evidence type="ECO:0000256" key="10">
    <source>
        <dbReference type="ARBA" id="ARBA00022989"/>
    </source>
</evidence>
<dbReference type="GO" id="GO:0000139">
    <property type="term" value="C:Golgi membrane"/>
    <property type="evidence" value="ECO:0007669"/>
    <property type="project" value="UniProtKB-SubCell"/>
</dbReference>
<comment type="caution">
    <text evidence="16">The sequence shown here is derived from an EMBL/GenBank/DDBJ whole genome shotgun (WGS) entry which is preliminary data.</text>
</comment>
<comment type="subcellular location">
    <subcellularLocation>
        <location evidence="2 15">Golgi apparatus membrane</location>
        <topology evidence="2 15">Single-pass type II membrane protein</topology>
    </subcellularLocation>
</comment>